<organism evidence="2 3">
    <name type="scientific">Pleurodeles waltl</name>
    <name type="common">Iberian ribbed newt</name>
    <dbReference type="NCBI Taxonomy" id="8319"/>
    <lineage>
        <taxon>Eukaryota</taxon>
        <taxon>Metazoa</taxon>
        <taxon>Chordata</taxon>
        <taxon>Craniata</taxon>
        <taxon>Vertebrata</taxon>
        <taxon>Euteleostomi</taxon>
        <taxon>Amphibia</taxon>
        <taxon>Batrachia</taxon>
        <taxon>Caudata</taxon>
        <taxon>Salamandroidea</taxon>
        <taxon>Salamandridae</taxon>
        <taxon>Pleurodelinae</taxon>
        <taxon>Pleurodeles</taxon>
    </lineage>
</organism>
<name>A0AAV7VNK6_PLEWA</name>
<proteinExistence type="predicted"/>
<evidence type="ECO:0000313" key="3">
    <source>
        <dbReference type="Proteomes" id="UP001066276"/>
    </source>
</evidence>
<evidence type="ECO:0000313" key="2">
    <source>
        <dbReference type="EMBL" id="KAJ1201767.1"/>
    </source>
</evidence>
<evidence type="ECO:0000256" key="1">
    <source>
        <dbReference type="SAM" id="Coils"/>
    </source>
</evidence>
<gene>
    <name evidence="2" type="ORF">NDU88_005573</name>
</gene>
<feature type="coiled-coil region" evidence="1">
    <location>
        <begin position="36"/>
        <end position="70"/>
    </location>
</feature>
<comment type="caution">
    <text evidence="2">The sequence shown here is derived from an EMBL/GenBank/DDBJ whole genome shotgun (WGS) entry which is preliminary data.</text>
</comment>
<sequence>MALADDLDTLNVTVGAESSVSSRGLTQQELRDRKGERKLKLELAKLKLEKEKVEAERAMEDKRLAIEERKVTNGLSLRKLDLTAKQMESCHIVAAYQQCPLERCRPAYRRNRCHSYVVGDDIDKLFSAYEVALRVHKHQEEC</sequence>
<dbReference type="EMBL" id="JANPWB010000003">
    <property type="protein sequence ID" value="KAJ1201767.1"/>
    <property type="molecule type" value="Genomic_DNA"/>
</dbReference>
<accession>A0AAV7VNK6</accession>
<protein>
    <submittedName>
        <fullName evidence="2">Uncharacterized protein</fullName>
    </submittedName>
</protein>
<dbReference type="Proteomes" id="UP001066276">
    <property type="component" value="Chromosome 2_1"/>
</dbReference>
<dbReference type="AlphaFoldDB" id="A0AAV7VNK6"/>
<keyword evidence="3" id="KW-1185">Reference proteome</keyword>
<reference evidence="2" key="1">
    <citation type="journal article" date="2022" name="bioRxiv">
        <title>Sequencing and chromosome-scale assembly of the giantPleurodeles waltlgenome.</title>
        <authorList>
            <person name="Brown T."/>
            <person name="Elewa A."/>
            <person name="Iarovenko S."/>
            <person name="Subramanian E."/>
            <person name="Araus A.J."/>
            <person name="Petzold A."/>
            <person name="Susuki M."/>
            <person name="Suzuki K.-i.T."/>
            <person name="Hayashi T."/>
            <person name="Toyoda A."/>
            <person name="Oliveira C."/>
            <person name="Osipova E."/>
            <person name="Leigh N.D."/>
            <person name="Simon A."/>
            <person name="Yun M.H."/>
        </authorList>
    </citation>
    <scope>NUCLEOTIDE SEQUENCE</scope>
    <source>
        <strain evidence="2">20211129_DDA</strain>
        <tissue evidence="2">Liver</tissue>
    </source>
</reference>
<keyword evidence="1" id="KW-0175">Coiled coil</keyword>